<name>A0A6L5GGF0_9ACTN</name>
<evidence type="ECO:0000259" key="2">
    <source>
        <dbReference type="Pfam" id="PF02720"/>
    </source>
</evidence>
<evidence type="ECO:0000256" key="1">
    <source>
        <dbReference type="SAM" id="MobiDB-lite"/>
    </source>
</evidence>
<dbReference type="Proteomes" id="UP000477750">
    <property type="component" value="Unassembled WGS sequence"/>
</dbReference>
<keyword evidence="4" id="KW-1185">Reference proteome</keyword>
<proteinExistence type="predicted"/>
<dbReference type="EMBL" id="WIAO01000050">
    <property type="protein sequence ID" value="MQM28635.1"/>
    <property type="molecule type" value="Genomic_DNA"/>
</dbReference>
<sequence>MATTTTPAPTTSRMSRTSLAGPAAPAPPPSPVAVGSGSPLAASSTLASRTEAPAQAAAVRAVLDEAAAAINAHHATVLGAVIAAKRANLHRTCFGFSALRDWLVSAFDFHRQTAADIAGIARLATKFPALTDAAVTGAARIDQVAYAVRQLDKTPAARRFAPTPFRAPVPSPFDPRTDCATPEHLVAEYAAHAPFTDLRHHLDELHAGLADETELLEDLGQQSLAWIEVAELGTGMWALSGELAADTGRLLDKYLKTACPPPRQDEQDADGVLPPQANRHAEALHQLLAGYGTSPQAATRHGHTATLTLTLTADIQTLQATATDTGTGLGAGLGMGAGAGGGRIPLLEGRPVSVAKARLLACETNVLPAVFDYATGEAVELGRTARLPNTALRRKLELEQPGGCP</sequence>
<dbReference type="AlphaFoldDB" id="A0A6L5GGF0"/>
<organism evidence="3 4">
    <name type="scientific">Glycomyces albidus</name>
    <dbReference type="NCBI Taxonomy" id="2656774"/>
    <lineage>
        <taxon>Bacteria</taxon>
        <taxon>Bacillati</taxon>
        <taxon>Actinomycetota</taxon>
        <taxon>Actinomycetes</taxon>
        <taxon>Glycomycetales</taxon>
        <taxon>Glycomycetaceae</taxon>
        <taxon>Glycomyces</taxon>
    </lineage>
</organism>
<comment type="caution">
    <text evidence="3">The sequence shown here is derived from an EMBL/GenBank/DDBJ whole genome shotgun (WGS) entry which is preliminary data.</text>
</comment>
<reference evidence="3 4" key="1">
    <citation type="submission" date="2019-10" db="EMBL/GenBank/DDBJ databases">
        <title>Glycomyces albidus sp. nov., a novel actinomycete isolated from rhizosphere soil of wheat (Triticum aestivum L.).</title>
        <authorList>
            <person name="Qian L."/>
        </authorList>
    </citation>
    <scope>NUCLEOTIDE SEQUENCE [LARGE SCALE GENOMIC DNA]</scope>
    <source>
        <strain evidence="3 4">NEAU-7082</strain>
    </source>
</reference>
<dbReference type="InterPro" id="IPR003870">
    <property type="entry name" value="DUF222"/>
</dbReference>
<gene>
    <name evidence="3" type="ORF">GFD30_24195</name>
</gene>
<feature type="compositionally biased region" description="Low complexity" evidence="1">
    <location>
        <begin position="1"/>
        <end position="23"/>
    </location>
</feature>
<evidence type="ECO:0000313" key="4">
    <source>
        <dbReference type="Proteomes" id="UP000477750"/>
    </source>
</evidence>
<protein>
    <submittedName>
        <fullName evidence="3">DUF222 domain-containing protein</fullName>
    </submittedName>
</protein>
<feature type="region of interest" description="Disordered" evidence="1">
    <location>
        <begin position="1"/>
        <end position="39"/>
    </location>
</feature>
<evidence type="ECO:0000313" key="3">
    <source>
        <dbReference type="EMBL" id="MQM28635.1"/>
    </source>
</evidence>
<feature type="domain" description="DUF222" evidence="2">
    <location>
        <begin position="229"/>
        <end position="396"/>
    </location>
</feature>
<dbReference type="RefSeq" id="WP_153027726.1">
    <property type="nucleotide sequence ID" value="NZ_WIAO01000050.1"/>
</dbReference>
<dbReference type="Pfam" id="PF02720">
    <property type="entry name" value="DUF222"/>
    <property type="match status" value="1"/>
</dbReference>
<accession>A0A6L5GGF0</accession>